<keyword evidence="3" id="KW-1185">Reference proteome</keyword>
<reference evidence="2 3" key="1">
    <citation type="submission" date="2024-02" db="EMBL/GenBank/DDBJ databases">
        <title>A draft genome for the cacao thread blight pathogen Marasmius crinis-equi.</title>
        <authorList>
            <person name="Cohen S.P."/>
            <person name="Baruah I.K."/>
            <person name="Amoako-Attah I."/>
            <person name="Bukari Y."/>
            <person name="Meinhardt L.W."/>
            <person name="Bailey B.A."/>
        </authorList>
    </citation>
    <scope>NUCLEOTIDE SEQUENCE [LARGE SCALE GENOMIC DNA]</scope>
    <source>
        <strain evidence="2 3">GH-76</strain>
    </source>
</reference>
<evidence type="ECO:0000313" key="3">
    <source>
        <dbReference type="Proteomes" id="UP001465976"/>
    </source>
</evidence>
<name>A0ABR3G1Q5_9AGAR</name>
<gene>
    <name evidence="2" type="ORF">V5O48_000504</name>
</gene>
<evidence type="ECO:0000256" key="1">
    <source>
        <dbReference type="SAM" id="MobiDB-lite"/>
    </source>
</evidence>
<comment type="caution">
    <text evidence="2">The sequence shown here is derived from an EMBL/GenBank/DDBJ whole genome shotgun (WGS) entry which is preliminary data.</text>
</comment>
<sequence length="693" mass="75659">MSPASNPHIGYNDIDDLPDPPTIVSLADAKLKLSHHFESLGKLNDKISEAEAHLAQIVLEAQCAINEMAKEKSVVEERILHTQSYLSPIRRLPSELLSYVFYWCFEDHPCCAWILSAIRLLTTQHSSPDIIRLWLERSGPSVPLDIEIYLRVVKSSSDASPSTRLRTRRSTSPPSTAALFYSSLSSAYHQVYAGGAGSPLAGSPPVTHYVIPHPSTSLPPAHTPLIVPLASHPATTFHDGWASPIPHSPPFMSSHVFRERRNPKHDRSLVNGPRNGQHWGWIAMFYLVEQMQRWERFVFRFDKQFNSIAALKSINGEAPLLKEFEISSAEPGLYADSTMGLPNLVFPPASQTQSRLRSLTLQNATFKWSSPMFHTNLHTLNLRALPTNHLSLDRITHILQANRTTLKCLSLHFQCVTQAVLPLNPLVLPELTEFSIGGHYHLSQLVETLNLPSLEEFNVDIEARDPIEDVIAGLVARMGPLSVGIKHLSVAYGYGCGRGATRNARLLREKEERGKDSGSSSSASITPPPPPTSMYYGAGASIMSWAFLTDMNQLESLRVGGTQMDTLLSALGAPDDDLLSGSAAAAGVAPPGAGANNSWLCPYLTELALKHCHAHSEGVAKLVQVVDARNPNGSHTGTGSGAMVVNGVSPTKLASLELHECAVLGPDVMDWLKARVDDVMVTEPAERSSLSPY</sequence>
<dbReference type="EMBL" id="JBAHYK010000008">
    <property type="protein sequence ID" value="KAL0581575.1"/>
    <property type="molecule type" value="Genomic_DNA"/>
</dbReference>
<dbReference type="Gene3D" id="3.80.10.10">
    <property type="entry name" value="Ribonuclease Inhibitor"/>
    <property type="match status" value="1"/>
</dbReference>
<evidence type="ECO:0000313" key="2">
    <source>
        <dbReference type="EMBL" id="KAL0581575.1"/>
    </source>
</evidence>
<protein>
    <recommendedName>
        <fullName evidence="4">F-box domain-containing protein</fullName>
    </recommendedName>
</protein>
<dbReference type="Proteomes" id="UP001465976">
    <property type="component" value="Unassembled WGS sequence"/>
</dbReference>
<proteinExistence type="predicted"/>
<organism evidence="2 3">
    <name type="scientific">Marasmius crinis-equi</name>
    <dbReference type="NCBI Taxonomy" id="585013"/>
    <lineage>
        <taxon>Eukaryota</taxon>
        <taxon>Fungi</taxon>
        <taxon>Dikarya</taxon>
        <taxon>Basidiomycota</taxon>
        <taxon>Agaricomycotina</taxon>
        <taxon>Agaricomycetes</taxon>
        <taxon>Agaricomycetidae</taxon>
        <taxon>Agaricales</taxon>
        <taxon>Marasmiineae</taxon>
        <taxon>Marasmiaceae</taxon>
        <taxon>Marasmius</taxon>
    </lineage>
</organism>
<accession>A0ABR3G1Q5</accession>
<dbReference type="InterPro" id="IPR032675">
    <property type="entry name" value="LRR_dom_sf"/>
</dbReference>
<dbReference type="SUPFAM" id="SSF52047">
    <property type="entry name" value="RNI-like"/>
    <property type="match status" value="1"/>
</dbReference>
<feature type="region of interest" description="Disordered" evidence="1">
    <location>
        <begin position="509"/>
        <end position="531"/>
    </location>
</feature>
<evidence type="ECO:0008006" key="4">
    <source>
        <dbReference type="Google" id="ProtNLM"/>
    </source>
</evidence>